<comment type="caution">
    <text evidence="1">The sequence shown here is derived from an EMBL/GenBank/DDBJ whole genome shotgun (WGS) entry which is preliminary data.</text>
</comment>
<proteinExistence type="predicted"/>
<dbReference type="RefSeq" id="WP_227615148.1">
    <property type="nucleotide sequence ID" value="NZ_JAJEPR010000012.1"/>
</dbReference>
<gene>
    <name evidence="1" type="ORF">LKD71_09005</name>
</gene>
<evidence type="ECO:0000313" key="2">
    <source>
        <dbReference type="Proteomes" id="UP001197875"/>
    </source>
</evidence>
<evidence type="ECO:0000313" key="1">
    <source>
        <dbReference type="EMBL" id="MCC2189941.1"/>
    </source>
</evidence>
<reference evidence="1 2" key="1">
    <citation type="submission" date="2021-10" db="EMBL/GenBank/DDBJ databases">
        <title>Anaerobic single-cell dispensing facilitates the cultivation of human gut bacteria.</title>
        <authorList>
            <person name="Afrizal A."/>
        </authorList>
    </citation>
    <scope>NUCLEOTIDE SEQUENCE [LARGE SCALE GENOMIC DNA]</scope>
    <source>
        <strain evidence="1 2">CLA-AA-H277</strain>
    </source>
</reference>
<keyword evidence="2" id="KW-1185">Reference proteome</keyword>
<accession>A0AAE3J6I8</accession>
<dbReference type="AlphaFoldDB" id="A0AAE3J6I8"/>
<dbReference type="EMBL" id="JAJEPR010000012">
    <property type="protein sequence ID" value="MCC2189941.1"/>
    <property type="molecule type" value="Genomic_DNA"/>
</dbReference>
<sequence length="69" mass="7539">MGFIGSNAVSGGSLWSRFDAALSIESLPEGWDGYFIGNSSEISKVHINKEGSVGYCLLEEYFFGKKLEI</sequence>
<protein>
    <submittedName>
        <fullName evidence="1">Uncharacterized protein</fullName>
    </submittedName>
</protein>
<dbReference type="Proteomes" id="UP001197875">
    <property type="component" value="Unassembled WGS sequence"/>
</dbReference>
<name>A0AAE3J6I8_9FIRM</name>
<organism evidence="1 2">
    <name type="scientific">Fusicatenibacter faecihominis</name>
    <dbReference type="NCBI Taxonomy" id="2881276"/>
    <lineage>
        <taxon>Bacteria</taxon>
        <taxon>Bacillati</taxon>
        <taxon>Bacillota</taxon>
        <taxon>Clostridia</taxon>
        <taxon>Lachnospirales</taxon>
        <taxon>Lachnospiraceae</taxon>
        <taxon>Fusicatenibacter</taxon>
    </lineage>
</organism>